<evidence type="ECO:0000313" key="4">
    <source>
        <dbReference type="Proteomes" id="UP001150062"/>
    </source>
</evidence>
<dbReference type="AlphaFoldDB" id="A0AAV7YCW3"/>
<dbReference type="Proteomes" id="UP001150062">
    <property type="component" value="Unassembled WGS sequence"/>
</dbReference>
<name>A0AAV7YCW3_9EUKA</name>
<dbReference type="SUPFAM" id="SSF52833">
    <property type="entry name" value="Thioredoxin-like"/>
    <property type="match status" value="1"/>
</dbReference>
<dbReference type="Pfam" id="PF04908">
    <property type="entry name" value="SH3BGR"/>
    <property type="match status" value="1"/>
</dbReference>
<protein>
    <submittedName>
        <fullName evidence="1">Sh3 domain-binding glutamic acid-rich protein</fullName>
    </submittedName>
</protein>
<reference evidence="2" key="1">
    <citation type="submission" date="2022-08" db="EMBL/GenBank/DDBJ databases">
        <title>Novel sulfate-reducing endosymbionts in the free-living metamonad Anaeramoeba.</title>
        <authorList>
            <person name="Jerlstrom-Hultqvist J."/>
            <person name="Cepicka I."/>
            <person name="Gallot-Lavallee L."/>
            <person name="Salas-Leiva D."/>
            <person name="Curtis B.A."/>
            <person name="Zahonova K."/>
            <person name="Pipaliya S."/>
            <person name="Dacks J."/>
            <person name="Roger A.J."/>
        </authorList>
    </citation>
    <scope>NUCLEOTIDE SEQUENCE</scope>
    <source>
        <strain evidence="2">Schooner1</strain>
    </source>
</reference>
<dbReference type="Proteomes" id="UP001146793">
    <property type="component" value="Unassembled WGS sequence"/>
</dbReference>
<accession>A0AAV7YCW3</accession>
<keyword evidence="4" id="KW-1185">Reference proteome</keyword>
<evidence type="ECO:0000313" key="1">
    <source>
        <dbReference type="EMBL" id="KAJ3425319.1"/>
    </source>
</evidence>
<sequence>MSKEIEIYTSFVTSNLKFKKNTQSMKFMMEAKKLPFTEIDISSDEDKKKYMFETSGKREFPQLYADGKFIGCWDEVEYFNEIGELDGKLK</sequence>
<gene>
    <name evidence="1" type="ORF">M0812_27757</name>
    <name evidence="2" type="ORF">M0813_03825</name>
</gene>
<comment type="caution">
    <text evidence="1">The sequence shown here is derived from an EMBL/GenBank/DDBJ whole genome shotgun (WGS) entry which is preliminary data.</text>
</comment>
<reference evidence="1" key="2">
    <citation type="submission" date="2022-08" db="EMBL/GenBank/DDBJ databases">
        <title>Novel sulphate-reducing endosymbionts in the free-living metamonad Anaeramoeba.</title>
        <authorList>
            <person name="Jerlstrom-Hultqvist J."/>
            <person name="Cepicka I."/>
            <person name="Gallot-Lavallee L."/>
            <person name="Salas-Leiva D."/>
            <person name="Curtis B.A."/>
            <person name="Zahonova K."/>
            <person name="Pipaliya S."/>
            <person name="Dacks J."/>
            <person name="Roger A.J."/>
        </authorList>
    </citation>
    <scope>NUCLEOTIDE SEQUENCE</scope>
    <source>
        <strain evidence="1">Busselton2</strain>
    </source>
</reference>
<dbReference type="Gene3D" id="3.40.30.10">
    <property type="entry name" value="Glutaredoxin"/>
    <property type="match status" value="1"/>
</dbReference>
<dbReference type="CDD" id="cd02066">
    <property type="entry name" value="GRX_family"/>
    <property type="match status" value="1"/>
</dbReference>
<dbReference type="EMBL" id="JANTQA010000070">
    <property type="protein sequence ID" value="KAJ3425319.1"/>
    <property type="molecule type" value="Genomic_DNA"/>
</dbReference>
<proteinExistence type="predicted"/>
<evidence type="ECO:0000313" key="2">
    <source>
        <dbReference type="EMBL" id="KAJ6235142.1"/>
    </source>
</evidence>
<dbReference type="PROSITE" id="PS51354">
    <property type="entry name" value="GLUTAREDOXIN_2"/>
    <property type="match status" value="1"/>
</dbReference>
<dbReference type="EMBL" id="JAOAOG010000264">
    <property type="protein sequence ID" value="KAJ6235142.1"/>
    <property type="molecule type" value="Genomic_DNA"/>
</dbReference>
<dbReference type="InterPro" id="IPR036249">
    <property type="entry name" value="Thioredoxin-like_sf"/>
</dbReference>
<dbReference type="InterPro" id="IPR006993">
    <property type="entry name" value="Glut_rich_SH3-bd"/>
</dbReference>
<organism evidence="1 3">
    <name type="scientific">Anaeramoeba flamelloides</name>
    <dbReference type="NCBI Taxonomy" id="1746091"/>
    <lineage>
        <taxon>Eukaryota</taxon>
        <taxon>Metamonada</taxon>
        <taxon>Anaeramoebidae</taxon>
        <taxon>Anaeramoeba</taxon>
    </lineage>
</organism>
<evidence type="ECO:0000313" key="3">
    <source>
        <dbReference type="Proteomes" id="UP001146793"/>
    </source>
</evidence>